<dbReference type="AlphaFoldDB" id="A0A132NQA2"/>
<accession>A0A132NQA2</accession>
<reference evidence="1 2" key="1">
    <citation type="journal article" date="2015" name="Mol. Biochem. Parasitol.">
        <title>Identification of polymorphic genes for use in assemblage B genotyping assays through comparative genomics of multiple assemblage B Giardia duodenalis isolates.</title>
        <authorList>
            <person name="Wielinga C."/>
            <person name="Thompson R.C."/>
            <person name="Monis P."/>
            <person name="Ryan U."/>
        </authorList>
    </citation>
    <scope>NUCLEOTIDE SEQUENCE [LARGE SCALE GENOMIC DNA]</scope>
    <source>
        <strain evidence="1 2">BAH15c1</strain>
    </source>
</reference>
<proteinExistence type="predicted"/>
<comment type="caution">
    <text evidence="1">The sequence shown here is derived from an EMBL/GenBank/DDBJ whole genome shotgun (WGS) entry which is preliminary data.</text>
</comment>
<evidence type="ECO:0000313" key="2">
    <source>
        <dbReference type="Proteomes" id="UP000070089"/>
    </source>
</evidence>
<sequence>MTIIRKNNIRPEAYSLAACVSGQRIRKPENPALEQAARKRLEERIKHRARRMQDETRSKDAIRATNRVNPRMPGLDKLITSPPTVSRSPSVYGIFTGGLANFHNHVTPPSTLKLQQLYCSVPLSEIVLASPDSTSDDAQKQYLIGPNQVCQPDTYSQSPISLSLGDFMSPTDISISSPVYITKTQSYNARPISTLTAPVTPELLHTDCCSSYLSPRDLNSLSDSYLTNSTVFLSTIYEESDGLSDEYSDHSCTPRIATLCIIEQDQWHAVRALSPNPTQCIDL</sequence>
<dbReference type="EMBL" id="JXTI01000128">
    <property type="protein sequence ID" value="KWX12231.1"/>
    <property type="molecule type" value="Genomic_DNA"/>
</dbReference>
<name>A0A132NQA2_GIAIN</name>
<protein>
    <submittedName>
        <fullName evidence="1">Uncharacterized protein</fullName>
    </submittedName>
</protein>
<dbReference type="VEuPathDB" id="GiardiaDB:QR46_3775"/>
<dbReference type="Proteomes" id="UP000070089">
    <property type="component" value="Unassembled WGS sequence"/>
</dbReference>
<gene>
    <name evidence="1" type="ORF">QR46_3775</name>
</gene>
<organism evidence="1 2">
    <name type="scientific">Giardia duodenalis assemblage B</name>
    <dbReference type="NCBI Taxonomy" id="1394984"/>
    <lineage>
        <taxon>Eukaryota</taxon>
        <taxon>Metamonada</taxon>
        <taxon>Diplomonadida</taxon>
        <taxon>Hexamitidae</taxon>
        <taxon>Giardiinae</taxon>
        <taxon>Giardia</taxon>
    </lineage>
</organism>
<evidence type="ECO:0000313" key="1">
    <source>
        <dbReference type="EMBL" id="KWX12231.1"/>
    </source>
</evidence>
<dbReference type="OrthoDB" id="10573015at2759"/>